<reference evidence="4 5" key="1">
    <citation type="submission" date="2018-06" db="EMBL/GenBank/DDBJ databases">
        <title>Genomic Encyclopedia of Archaeal and Bacterial Type Strains, Phase II (KMG-II): from individual species to whole genera.</title>
        <authorList>
            <person name="Goeker M."/>
        </authorList>
    </citation>
    <scope>NUCLEOTIDE SEQUENCE [LARGE SCALE GENOMIC DNA]</scope>
    <source>
        <strain evidence="4 5">DSM 22009</strain>
    </source>
</reference>
<dbReference type="Proteomes" id="UP000248916">
    <property type="component" value="Unassembled WGS sequence"/>
</dbReference>
<organism evidence="4 5">
    <name type="scientific">Palleronia aestuarii</name>
    <dbReference type="NCBI Taxonomy" id="568105"/>
    <lineage>
        <taxon>Bacteria</taxon>
        <taxon>Pseudomonadati</taxon>
        <taxon>Pseudomonadota</taxon>
        <taxon>Alphaproteobacteria</taxon>
        <taxon>Rhodobacterales</taxon>
        <taxon>Roseobacteraceae</taxon>
        <taxon>Palleronia</taxon>
    </lineage>
</organism>
<dbReference type="EMBL" id="QKZL01000027">
    <property type="protein sequence ID" value="PZX11880.1"/>
    <property type="molecule type" value="Genomic_DNA"/>
</dbReference>
<dbReference type="PANTHER" id="PTHR10584:SF167">
    <property type="entry name" value="PFKB DOMAIN PROTEIN"/>
    <property type="match status" value="1"/>
</dbReference>
<dbReference type="InterPro" id="IPR011611">
    <property type="entry name" value="PfkB_dom"/>
</dbReference>
<dbReference type="PANTHER" id="PTHR10584">
    <property type="entry name" value="SUGAR KINASE"/>
    <property type="match status" value="1"/>
</dbReference>
<keyword evidence="2 4" id="KW-0418">Kinase</keyword>
<accession>A0A2W7MVM5</accession>
<evidence type="ECO:0000259" key="3">
    <source>
        <dbReference type="Pfam" id="PF00294"/>
    </source>
</evidence>
<evidence type="ECO:0000313" key="5">
    <source>
        <dbReference type="Proteomes" id="UP000248916"/>
    </source>
</evidence>
<dbReference type="InterPro" id="IPR029056">
    <property type="entry name" value="Ribokinase-like"/>
</dbReference>
<dbReference type="Gene3D" id="3.40.1190.20">
    <property type="match status" value="1"/>
</dbReference>
<evidence type="ECO:0000256" key="1">
    <source>
        <dbReference type="ARBA" id="ARBA00022679"/>
    </source>
</evidence>
<feature type="domain" description="Carbohydrate kinase PfkB" evidence="3">
    <location>
        <begin position="171"/>
        <end position="293"/>
    </location>
</feature>
<name>A0A2W7MVM5_9RHOB</name>
<keyword evidence="5" id="KW-1185">Reference proteome</keyword>
<sequence length="334" mass="35700">MRIAVLGPMPRDIIVTSGGQVHERYGGALYTSVALASLGAGIAAVHPVTRVSADEIDALLSLMSPFDAIVTSAISAAPDAGTGISLVYQDHNLRDETQVGRMPPIGPDDLRTLPDCEAYVVVPVTDHEVPLDTIRSLKARGSGTVVLDAHGATTGCATNGQRYRKSWTDRDAWLPHIDILKMNLEEARFALIEESIHRDLGPADLRRLAEACLTGGTEALYVTLDADGCVVFDRAMGRLRERVVHPVDPGQVIDTTGCGDSFAAGLALGHLLYEDHVRAAELGNYAGARRCSSRELAVYGSLADAEACIAATYRTPIKAAPSDMRSGRPRPHDR</sequence>
<proteinExistence type="predicted"/>
<dbReference type="Pfam" id="PF00294">
    <property type="entry name" value="PfkB"/>
    <property type="match status" value="1"/>
</dbReference>
<dbReference type="GO" id="GO:0016301">
    <property type="term" value="F:kinase activity"/>
    <property type="evidence" value="ECO:0007669"/>
    <property type="project" value="UniProtKB-KW"/>
</dbReference>
<comment type="caution">
    <text evidence="4">The sequence shown here is derived from an EMBL/GenBank/DDBJ whole genome shotgun (WGS) entry which is preliminary data.</text>
</comment>
<dbReference type="SUPFAM" id="SSF53613">
    <property type="entry name" value="Ribokinase-like"/>
    <property type="match status" value="1"/>
</dbReference>
<evidence type="ECO:0000256" key="2">
    <source>
        <dbReference type="ARBA" id="ARBA00022777"/>
    </source>
</evidence>
<keyword evidence="1" id="KW-0808">Transferase</keyword>
<dbReference type="AlphaFoldDB" id="A0A2W7MVM5"/>
<protein>
    <submittedName>
        <fullName evidence="4">Adenosine kinase</fullName>
    </submittedName>
</protein>
<evidence type="ECO:0000313" key="4">
    <source>
        <dbReference type="EMBL" id="PZX11880.1"/>
    </source>
</evidence>
<gene>
    <name evidence="4" type="ORF">LX81_03756</name>
</gene>